<proteinExistence type="predicted"/>
<accession>A0A8E2EGJ3</accession>
<dbReference type="Pfam" id="PF03928">
    <property type="entry name" value="HbpS-like"/>
    <property type="match status" value="1"/>
</dbReference>
<dbReference type="Proteomes" id="UP000250266">
    <property type="component" value="Unassembled WGS sequence"/>
</dbReference>
<evidence type="ECO:0000313" key="1">
    <source>
        <dbReference type="EMBL" id="OCK83526.1"/>
    </source>
</evidence>
<protein>
    <submittedName>
        <fullName evidence="1">DUF336-domain-containing protein</fullName>
    </submittedName>
</protein>
<dbReference type="AlphaFoldDB" id="A0A8E2EGJ3"/>
<sequence length="152" mass="15658">MATKSTPSLTLSGARTALAAAESHALRIGVPMNIAIVDSSCHLLLFNRMDGAKLTSINIAIDKAFTAAGHRAPTSIYKENVWPGGAAFGIWNSNGGRFMTIAGGVPIVDKEGRVVGAVGCSTGTPPQDEEVAKAGKEAVEKVINGEGLKAKL</sequence>
<gene>
    <name evidence="1" type="ORF">K432DRAFT_379458</name>
</gene>
<dbReference type="PANTHER" id="PTHR34309">
    <property type="entry name" value="SLR1406 PROTEIN"/>
    <property type="match status" value="1"/>
</dbReference>
<dbReference type="Gene3D" id="3.30.450.150">
    <property type="entry name" value="Haem-degrading domain"/>
    <property type="match status" value="1"/>
</dbReference>
<reference evidence="1 2" key="1">
    <citation type="journal article" date="2016" name="Nat. Commun.">
        <title>Ectomycorrhizal ecology is imprinted in the genome of the dominant symbiotic fungus Cenococcum geophilum.</title>
        <authorList>
            <consortium name="DOE Joint Genome Institute"/>
            <person name="Peter M."/>
            <person name="Kohler A."/>
            <person name="Ohm R.A."/>
            <person name="Kuo A."/>
            <person name="Krutzmann J."/>
            <person name="Morin E."/>
            <person name="Arend M."/>
            <person name="Barry K.W."/>
            <person name="Binder M."/>
            <person name="Choi C."/>
            <person name="Clum A."/>
            <person name="Copeland A."/>
            <person name="Grisel N."/>
            <person name="Haridas S."/>
            <person name="Kipfer T."/>
            <person name="LaButti K."/>
            <person name="Lindquist E."/>
            <person name="Lipzen A."/>
            <person name="Maire R."/>
            <person name="Meier B."/>
            <person name="Mihaltcheva S."/>
            <person name="Molinier V."/>
            <person name="Murat C."/>
            <person name="Poggeler S."/>
            <person name="Quandt C.A."/>
            <person name="Sperisen C."/>
            <person name="Tritt A."/>
            <person name="Tisserant E."/>
            <person name="Crous P.W."/>
            <person name="Henrissat B."/>
            <person name="Nehls U."/>
            <person name="Egli S."/>
            <person name="Spatafora J.W."/>
            <person name="Grigoriev I.V."/>
            <person name="Martin F.M."/>
        </authorList>
    </citation>
    <scope>NUCLEOTIDE SEQUENCE [LARGE SCALE GENOMIC DNA]</scope>
    <source>
        <strain evidence="1 2">CBS 459.81</strain>
    </source>
</reference>
<dbReference type="InterPro" id="IPR038084">
    <property type="entry name" value="PduO/GlcC-like_sf"/>
</dbReference>
<dbReference type="SUPFAM" id="SSF143744">
    <property type="entry name" value="GlcG-like"/>
    <property type="match status" value="1"/>
</dbReference>
<dbReference type="PANTHER" id="PTHR34309:SF1">
    <property type="entry name" value="PROTEIN GLCG"/>
    <property type="match status" value="1"/>
</dbReference>
<dbReference type="InterPro" id="IPR052517">
    <property type="entry name" value="GlcG_carb_metab_protein"/>
</dbReference>
<dbReference type="InterPro" id="IPR005624">
    <property type="entry name" value="PduO/GlcC-like"/>
</dbReference>
<dbReference type="OrthoDB" id="2276076at2759"/>
<organism evidence="1 2">
    <name type="scientific">Lepidopterella palustris CBS 459.81</name>
    <dbReference type="NCBI Taxonomy" id="1314670"/>
    <lineage>
        <taxon>Eukaryota</taxon>
        <taxon>Fungi</taxon>
        <taxon>Dikarya</taxon>
        <taxon>Ascomycota</taxon>
        <taxon>Pezizomycotina</taxon>
        <taxon>Dothideomycetes</taxon>
        <taxon>Pleosporomycetidae</taxon>
        <taxon>Mytilinidiales</taxon>
        <taxon>Argynnaceae</taxon>
        <taxon>Lepidopterella</taxon>
    </lineage>
</organism>
<name>A0A8E2EGJ3_9PEZI</name>
<evidence type="ECO:0000313" key="2">
    <source>
        <dbReference type="Proteomes" id="UP000250266"/>
    </source>
</evidence>
<dbReference type="EMBL" id="KV744859">
    <property type="protein sequence ID" value="OCK83526.1"/>
    <property type="molecule type" value="Genomic_DNA"/>
</dbReference>
<keyword evidence="2" id="KW-1185">Reference proteome</keyword>